<sequence length="452" mass="48926">MADSDLHADPDDRAAPAAAGRRGLFGRLFGRRRKSKPAAEESFAAAMTTAMADDGAGDDDADLIRTITGDEDETPAAPAAPPRREGFKHKLFRYLGYIFWPPFLRGDLGAVNRRMLLGAWTCVLLLLAGAGGWLVTTGQSLPFLPGSEVVIGVTRLTLPPEARLAPEQKAAVKAPPPDVGRLPSGLLVAPDPMLTELTPRGPVPKIGSDGRQPWTAYARPVTAPATRPRIAIVLHDMGLNQQLTLLAAERLPPEISFSFNPYAQDLKPMVERARTIGHEALLDLPMEPFDYPSSDPGPYTLLTSLNEDENIRRLDWALSRASGYIGFANLMGSKYTSSPDHMGFVAERLKARGLMFVDIRTAPKSVAARVVREAGGVYAYSNRQIDQQPVGDLIEARLEELERTARVGGVAVGSARPYPITLDRLLAWTGTLNAKGFDLVPVSAIANRQTPQ</sequence>
<proteinExistence type="predicted"/>
<keyword evidence="1" id="KW-1133">Transmembrane helix</keyword>
<dbReference type="Pfam" id="PF04748">
    <property type="entry name" value="Polysacc_deac_2"/>
    <property type="match status" value="1"/>
</dbReference>
<evidence type="ECO:0000313" key="2">
    <source>
        <dbReference type="EMBL" id="MFC3675926.1"/>
    </source>
</evidence>
<dbReference type="PANTHER" id="PTHR30105:SF2">
    <property type="entry name" value="DIVERGENT POLYSACCHARIDE DEACETYLASE SUPERFAMILY"/>
    <property type="match status" value="1"/>
</dbReference>
<feature type="transmembrane region" description="Helical" evidence="1">
    <location>
        <begin position="115"/>
        <end position="135"/>
    </location>
</feature>
<keyword evidence="1" id="KW-0472">Membrane</keyword>
<dbReference type="CDD" id="cd10936">
    <property type="entry name" value="CE4_DAC2"/>
    <property type="match status" value="1"/>
</dbReference>
<evidence type="ECO:0000256" key="1">
    <source>
        <dbReference type="SAM" id="Phobius"/>
    </source>
</evidence>
<dbReference type="InterPro" id="IPR011330">
    <property type="entry name" value="Glyco_hydro/deAcase_b/a-brl"/>
</dbReference>
<keyword evidence="3" id="KW-1185">Reference proteome</keyword>
<keyword evidence="1" id="KW-0812">Transmembrane</keyword>
<name>A0ABV7VEP0_9PROT</name>
<dbReference type="SUPFAM" id="SSF88713">
    <property type="entry name" value="Glycoside hydrolase/deacetylase"/>
    <property type="match status" value="1"/>
</dbReference>
<dbReference type="Gene3D" id="3.20.20.370">
    <property type="entry name" value="Glycoside hydrolase/deacetylase"/>
    <property type="match status" value="1"/>
</dbReference>
<dbReference type="EMBL" id="JBHRYJ010000002">
    <property type="protein sequence ID" value="MFC3675926.1"/>
    <property type="molecule type" value="Genomic_DNA"/>
</dbReference>
<comment type="caution">
    <text evidence="2">The sequence shown here is derived from an EMBL/GenBank/DDBJ whole genome shotgun (WGS) entry which is preliminary data.</text>
</comment>
<protein>
    <submittedName>
        <fullName evidence="2">Divergent polysaccharide deacetylase family protein</fullName>
    </submittedName>
</protein>
<dbReference type="Proteomes" id="UP001595711">
    <property type="component" value="Unassembled WGS sequence"/>
</dbReference>
<reference evidence="3" key="1">
    <citation type="journal article" date="2019" name="Int. J. Syst. Evol. Microbiol.">
        <title>The Global Catalogue of Microorganisms (GCM) 10K type strain sequencing project: providing services to taxonomists for standard genome sequencing and annotation.</title>
        <authorList>
            <consortium name="The Broad Institute Genomics Platform"/>
            <consortium name="The Broad Institute Genome Sequencing Center for Infectious Disease"/>
            <person name="Wu L."/>
            <person name="Ma J."/>
        </authorList>
    </citation>
    <scope>NUCLEOTIDE SEQUENCE [LARGE SCALE GENOMIC DNA]</scope>
    <source>
        <strain evidence="3">KCTC 42182</strain>
    </source>
</reference>
<evidence type="ECO:0000313" key="3">
    <source>
        <dbReference type="Proteomes" id="UP001595711"/>
    </source>
</evidence>
<accession>A0ABV7VEP0</accession>
<organism evidence="2 3">
    <name type="scientific">Ferrovibrio xuzhouensis</name>
    <dbReference type="NCBI Taxonomy" id="1576914"/>
    <lineage>
        <taxon>Bacteria</taxon>
        <taxon>Pseudomonadati</taxon>
        <taxon>Pseudomonadota</taxon>
        <taxon>Alphaproteobacteria</taxon>
        <taxon>Rhodospirillales</taxon>
        <taxon>Rhodospirillaceae</taxon>
        <taxon>Ferrovibrio</taxon>
    </lineage>
</organism>
<gene>
    <name evidence="2" type="ORF">ACFOOQ_10260</name>
</gene>
<dbReference type="RefSeq" id="WP_379725577.1">
    <property type="nucleotide sequence ID" value="NZ_JBHRYJ010000002.1"/>
</dbReference>
<dbReference type="PANTHER" id="PTHR30105">
    <property type="entry name" value="UNCHARACTERIZED YIBQ-RELATED"/>
    <property type="match status" value="1"/>
</dbReference>
<dbReference type="InterPro" id="IPR006837">
    <property type="entry name" value="Divergent_DAC"/>
</dbReference>